<evidence type="ECO:0000313" key="2">
    <source>
        <dbReference type="Proteomes" id="UP000504603"/>
    </source>
</evidence>
<dbReference type="RefSeq" id="XP_022135203.1">
    <property type="nucleotide sequence ID" value="XM_022279511.1"/>
</dbReference>
<accession>A0A6J1C458</accession>
<dbReference type="KEGG" id="mcha:111007223"/>
<evidence type="ECO:0000313" key="3">
    <source>
        <dbReference type="RefSeq" id="XP_022135203.1"/>
    </source>
</evidence>
<name>A0A6J1C458_MOMCH</name>
<keyword evidence="2" id="KW-1185">Reference proteome</keyword>
<dbReference type="OrthoDB" id="1903040at2759"/>
<evidence type="ECO:0000256" key="1">
    <source>
        <dbReference type="SAM" id="MobiDB-lite"/>
    </source>
</evidence>
<organism evidence="2 3">
    <name type="scientific">Momordica charantia</name>
    <name type="common">Bitter gourd</name>
    <name type="synonym">Balsam pear</name>
    <dbReference type="NCBI Taxonomy" id="3673"/>
    <lineage>
        <taxon>Eukaryota</taxon>
        <taxon>Viridiplantae</taxon>
        <taxon>Streptophyta</taxon>
        <taxon>Embryophyta</taxon>
        <taxon>Tracheophyta</taxon>
        <taxon>Spermatophyta</taxon>
        <taxon>Magnoliopsida</taxon>
        <taxon>eudicotyledons</taxon>
        <taxon>Gunneridae</taxon>
        <taxon>Pentapetalae</taxon>
        <taxon>rosids</taxon>
        <taxon>fabids</taxon>
        <taxon>Cucurbitales</taxon>
        <taxon>Cucurbitaceae</taxon>
        <taxon>Momordiceae</taxon>
        <taxon>Momordica</taxon>
    </lineage>
</organism>
<reference evidence="3" key="1">
    <citation type="submission" date="2025-08" db="UniProtKB">
        <authorList>
            <consortium name="RefSeq"/>
        </authorList>
    </citation>
    <scope>IDENTIFICATION</scope>
    <source>
        <strain evidence="3">OHB3-1</strain>
    </source>
</reference>
<proteinExistence type="predicted"/>
<dbReference type="GeneID" id="111007223"/>
<dbReference type="AlphaFoldDB" id="A0A6J1C458"/>
<feature type="compositionally biased region" description="Low complexity" evidence="1">
    <location>
        <begin position="68"/>
        <end position="79"/>
    </location>
</feature>
<feature type="region of interest" description="Disordered" evidence="1">
    <location>
        <begin position="68"/>
        <end position="102"/>
    </location>
</feature>
<dbReference type="Proteomes" id="UP000504603">
    <property type="component" value="Unplaced"/>
</dbReference>
<gene>
    <name evidence="3" type="primary">LOC111007223</name>
</gene>
<sequence length="255" mass="28157">MGCGNSRLIPDGESIPARIRPLMRLRFSDLRRRKNGSNLETGTLSKKVLLKDHEDNSTSMHVIDKKSVSFSSYSSPSGSTKPAPAPAHINKQDNKDDEDYSPIPIPLSSNNAIKEDLHEDHNKKSGEDHIEDTARSIICPGSPSFRVYFVEEEDDDKASVEIKDDVSHNNSPTHDRIDTTTTTTTCANFGQAQDSKVIITKGKEGSRSCTKAISSKKRQGGVRNLLNVKSCYHLRCSGNDRSTQLLARKAQAQAY</sequence>
<protein>
    <submittedName>
        <fullName evidence="3">Uncharacterized protein LOC111007223 isoform X1</fullName>
    </submittedName>
</protein>